<feature type="transmembrane region" description="Helical" evidence="9">
    <location>
        <begin position="203"/>
        <end position="220"/>
    </location>
</feature>
<accession>A0ABR9CH32</accession>
<feature type="transmembrane region" description="Helical" evidence="9">
    <location>
        <begin position="324"/>
        <end position="347"/>
    </location>
</feature>
<keyword evidence="6 9" id="KW-1133">Transmembrane helix</keyword>
<protein>
    <submittedName>
        <fullName evidence="10">YeeE/YedE family protein</fullName>
    </submittedName>
</protein>
<feature type="transmembrane region" description="Helical" evidence="9">
    <location>
        <begin position="259"/>
        <end position="275"/>
    </location>
</feature>
<feature type="transmembrane region" description="Helical" evidence="9">
    <location>
        <begin position="6"/>
        <end position="27"/>
    </location>
</feature>
<evidence type="ECO:0000313" key="10">
    <source>
        <dbReference type="EMBL" id="MBD8890019.1"/>
    </source>
</evidence>
<comment type="caution">
    <text evidence="10">The sequence shown here is derived from an EMBL/GenBank/DDBJ whole genome shotgun (WGS) entry which is preliminary data.</text>
</comment>
<dbReference type="PANTHER" id="PTHR30574:SF1">
    <property type="entry name" value="SULPHUR TRANSPORT DOMAIN-CONTAINING PROTEIN"/>
    <property type="match status" value="1"/>
</dbReference>
<evidence type="ECO:0000256" key="2">
    <source>
        <dbReference type="ARBA" id="ARBA00022448"/>
    </source>
</evidence>
<dbReference type="EMBL" id="JACYXI010000001">
    <property type="protein sequence ID" value="MBD8890019.1"/>
    <property type="molecule type" value="Genomic_DNA"/>
</dbReference>
<evidence type="ECO:0000256" key="9">
    <source>
        <dbReference type="SAM" id="Phobius"/>
    </source>
</evidence>
<evidence type="ECO:0000256" key="5">
    <source>
        <dbReference type="ARBA" id="ARBA00022692"/>
    </source>
</evidence>
<keyword evidence="7 9" id="KW-0472">Membrane</keyword>
<evidence type="ECO:0000256" key="6">
    <source>
        <dbReference type="ARBA" id="ARBA00022989"/>
    </source>
</evidence>
<dbReference type="PANTHER" id="PTHR30574">
    <property type="entry name" value="INNER MEMBRANE PROTEIN YEDE"/>
    <property type="match status" value="1"/>
</dbReference>
<reference evidence="11" key="1">
    <citation type="submission" date="2020-09" db="EMBL/GenBank/DDBJ databases">
        <title>The genome sequence of strain Labrenzia suaedae 4C16A.</title>
        <authorList>
            <person name="Liu Y."/>
        </authorList>
    </citation>
    <scope>NUCLEOTIDE SEQUENCE [LARGE SCALE GENOMIC DNA]</scope>
    <source>
        <strain evidence="11">4C16A</strain>
    </source>
</reference>
<gene>
    <name evidence="10" type="ORF">IG616_00540</name>
</gene>
<evidence type="ECO:0000256" key="4">
    <source>
        <dbReference type="ARBA" id="ARBA00022519"/>
    </source>
</evidence>
<dbReference type="InterPro" id="IPR007272">
    <property type="entry name" value="Sulf_transp_TsuA/YedE"/>
</dbReference>
<evidence type="ECO:0000256" key="3">
    <source>
        <dbReference type="ARBA" id="ARBA00022475"/>
    </source>
</evidence>
<keyword evidence="11" id="KW-1185">Reference proteome</keyword>
<reference evidence="10 11" key="2">
    <citation type="journal article" date="2021" name="Int. J. Syst. Evol. Microbiol.">
        <title>Roseibium litorale sp. nov., isolated from a tidal flat sediment and proposal for the reclassification of Labrenzia polysiphoniae as Roseibium polysiphoniae comb. nov.</title>
        <authorList>
            <person name="Liu Y."/>
            <person name="Pei T."/>
            <person name="Du J."/>
            <person name="Chao M."/>
            <person name="Deng M.R."/>
            <person name="Zhu H."/>
        </authorList>
    </citation>
    <scope>NUCLEOTIDE SEQUENCE [LARGE SCALE GENOMIC DNA]</scope>
    <source>
        <strain evidence="10 11">4C16A</strain>
    </source>
</reference>
<keyword evidence="4" id="KW-0997">Cell inner membrane</keyword>
<dbReference type="Proteomes" id="UP000632063">
    <property type="component" value="Unassembled WGS sequence"/>
</dbReference>
<feature type="transmembrane region" description="Helical" evidence="9">
    <location>
        <begin position="296"/>
        <end position="318"/>
    </location>
</feature>
<feature type="transmembrane region" description="Helical" evidence="9">
    <location>
        <begin position="166"/>
        <end position="191"/>
    </location>
</feature>
<feature type="transmembrane region" description="Helical" evidence="9">
    <location>
        <begin position="48"/>
        <end position="71"/>
    </location>
</feature>
<evidence type="ECO:0000256" key="7">
    <source>
        <dbReference type="ARBA" id="ARBA00023136"/>
    </source>
</evidence>
<feature type="transmembrane region" description="Helical" evidence="9">
    <location>
        <begin position="83"/>
        <end position="109"/>
    </location>
</feature>
<feature type="transmembrane region" description="Helical" evidence="9">
    <location>
        <begin position="121"/>
        <end position="146"/>
    </location>
</feature>
<proteinExistence type="inferred from homology"/>
<dbReference type="RefSeq" id="WP_192145397.1">
    <property type="nucleotide sequence ID" value="NZ_JACYXI010000001.1"/>
</dbReference>
<evidence type="ECO:0000256" key="8">
    <source>
        <dbReference type="ARBA" id="ARBA00035655"/>
    </source>
</evidence>
<keyword evidence="2" id="KW-0813">Transport</keyword>
<evidence type="ECO:0000313" key="11">
    <source>
        <dbReference type="Proteomes" id="UP000632063"/>
    </source>
</evidence>
<dbReference type="Pfam" id="PF04143">
    <property type="entry name" value="Sulf_transp"/>
    <property type="match status" value="1"/>
</dbReference>
<organism evidence="10 11">
    <name type="scientific">Roseibium litorale</name>
    <dbReference type="NCBI Taxonomy" id="2803841"/>
    <lineage>
        <taxon>Bacteria</taxon>
        <taxon>Pseudomonadati</taxon>
        <taxon>Pseudomonadota</taxon>
        <taxon>Alphaproteobacteria</taxon>
        <taxon>Hyphomicrobiales</taxon>
        <taxon>Stappiaceae</taxon>
        <taxon>Roseibium</taxon>
    </lineage>
</organism>
<keyword evidence="3" id="KW-1003">Cell membrane</keyword>
<evidence type="ECO:0000256" key="1">
    <source>
        <dbReference type="ARBA" id="ARBA00004429"/>
    </source>
</evidence>
<comment type="subcellular location">
    <subcellularLocation>
        <location evidence="1">Cell inner membrane</location>
        <topology evidence="1">Multi-pass membrane protein</topology>
    </subcellularLocation>
</comment>
<name>A0ABR9CH32_9HYPH</name>
<keyword evidence="5 9" id="KW-0812">Transmembrane</keyword>
<comment type="similarity">
    <text evidence="8">Belongs to the TsuA/YedE (TC 9.B.102) family.</text>
</comment>
<sequence>MGEIDPHWALPLLGGIAGIVLGFTARVNRFCTLSSLERYWYMGDATGLRTWVLAAATAIAATQILAALGLADIGSSFYLSPNLPWTGAILGGLMFGIGMALVGTCGFGAVVRLGGGSLRALIVLIVLGLSALAAQRGLIAQLRVLIVDDLALNLSAFGNQSLGSLLSVATGFDLTRIVPLIVVTALLIWIFRSAAYRANGLQILTGVIIGLVVSFGWWATTFMAREAFFPVQIEAGSFVVPVADSLLQLVTYTGKVPDYGVGLVAGTLIGAFLGARWKKDMRWEACDDARELSRHLLGAVLMGVGGVFAMGCTIGQGVSGASTLAVSVPLVMGSMAFGARIGLAWLLEGSPLSAFRRNAAEVS</sequence>